<evidence type="ECO:0000313" key="1">
    <source>
        <dbReference type="EMBL" id="CAF4284044.1"/>
    </source>
</evidence>
<accession>A0A8S2TDE6</accession>
<protein>
    <submittedName>
        <fullName evidence="1">Uncharacterized protein</fullName>
    </submittedName>
</protein>
<reference evidence="1" key="1">
    <citation type="submission" date="2021-02" db="EMBL/GenBank/DDBJ databases">
        <authorList>
            <person name="Nowell W R."/>
        </authorList>
    </citation>
    <scope>NUCLEOTIDE SEQUENCE</scope>
</reference>
<dbReference type="Proteomes" id="UP000676336">
    <property type="component" value="Unassembled WGS sequence"/>
</dbReference>
<dbReference type="AlphaFoldDB" id="A0A8S2TDE6"/>
<proteinExistence type="predicted"/>
<gene>
    <name evidence="1" type="ORF">SMN809_LOCUS25387</name>
</gene>
<organism evidence="1 2">
    <name type="scientific">Rotaria magnacalcarata</name>
    <dbReference type="NCBI Taxonomy" id="392030"/>
    <lineage>
        <taxon>Eukaryota</taxon>
        <taxon>Metazoa</taxon>
        <taxon>Spiralia</taxon>
        <taxon>Gnathifera</taxon>
        <taxon>Rotifera</taxon>
        <taxon>Eurotatoria</taxon>
        <taxon>Bdelloidea</taxon>
        <taxon>Philodinida</taxon>
        <taxon>Philodinidae</taxon>
        <taxon>Rotaria</taxon>
    </lineage>
</organism>
<dbReference type="EMBL" id="CAJOBI010033239">
    <property type="protein sequence ID" value="CAF4284044.1"/>
    <property type="molecule type" value="Genomic_DNA"/>
</dbReference>
<evidence type="ECO:0000313" key="2">
    <source>
        <dbReference type="Proteomes" id="UP000676336"/>
    </source>
</evidence>
<comment type="caution">
    <text evidence="1">The sequence shown here is derived from an EMBL/GenBank/DDBJ whole genome shotgun (WGS) entry which is preliminary data.</text>
</comment>
<name>A0A8S2TDE6_9BILA</name>
<feature type="non-terminal residue" evidence="1">
    <location>
        <position position="36"/>
    </location>
</feature>
<sequence>METAETRLIKFGIFMTLQPPSVICYLASIHYNLSHR</sequence>